<dbReference type="OrthoDB" id="9807940at2"/>
<keyword evidence="3" id="KW-1185">Reference proteome</keyword>
<feature type="domain" description="DUF5720" evidence="1">
    <location>
        <begin position="5"/>
        <end position="100"/>
    </location>
</feature>
<evidence type="ECO:0000313" key="2">
    <source>
        <dbReference type="EMBL" id="QAT60953.1"/>
    </source>
</evidence>
<organism evidence="2 3">
    <name type="scientific">Acidilutibacter cellobiosedens</name>
    <dbReference type="NCBI Taxonomy" id="2507161"/>
    <lineage>
        <taxon>Bacteria</taxon>
        <taxon>Bacillati</taxon>
        <taxon>Bacillota</taxon>
        <taxon>Tissierellia</taxon>
        <taxon>Tissierellales</taxon>
        <taxon>Acidilutibacteraceae</taxon>
        <taxon>Acidilutibacter</taxon>
    </lineage>
</organism>
<name>A0A410QAE4_9FIRM</name>
<dbReference type="EMBL" id="CP035282">
    <property type="protein sequence ID" value="QAT60953.1"/>
    <property type="molecule type" value="Genomic_DNA"/>
</dbReference>
<protein>
    <recommendedName>
        <fullName evidence="1">DUF5720 domain-containing protein</fullName>
    </recommendedName>
</protein>
<dbReference type="Pfam" id="PF18987">
    <property type="entry name" value="DUF5720"/>
    <property type="match status" value="1"/>
</dbReference>
<evidence type="ECO:0000313" key="3">
    <source>
        <dbReference type="Proteomes" id="UP000287969"/>
    </source>
</evidence>
<dbReference type="RefSeq" id="WP_128752086.1">
    <property type="nucleotide sequence ID" value="NZ_CP035282.1"/>
</dbReference>
<dbReference type="AlphaFoldDB" id="A0A410QAE4"/>
<evidence type="ECO:0000259" key="1">
    <source>
        <dbReference type="Pfam" id="PF18987"/>
    </source>
</evidence>
<proteinExistence type="predicted"/>
<sequence length="104" mass="11986">MNKNKPIFELIDEARRQSGEPKLAGHDIMALERFDPDVTHMVVFDVLSHSSPVGNKGERMRLFLTDMGYQKALESQKCEEIKILRHAKIARGHILYDRGNEPIR</sequence>
<dbReference type="KEGG" id="spoa:EQM13_04835"/>
<gene>
    <name evidence="2" type="ORF">EQM13_04835</name>
</gene>
<accession>A0A410QAE4</accession>
<dbReference type="Proteomes" id="UP000287969">
    <property type="component" value="Chromosome"/>
</dbReference>
<reference evidence="3" key="1">
    <citation type="submission" date="2019-01" db="EMBL/GenBank/DDBJ databases">
        <title>Draft genomes of a novel of Sporanaerobacter strains.</title>
        <authorList>
            <person name="Ma S."/>
        </authorList>
    </citation>
    <scope>NUCLEOTIDE SEQUENCE [LARGE SCALE GENOMIC DNA]</scope>
    <source>
        <strain evidence="3">NJN-17</strain>
    </source>
</reference>
<dbReference type="InterPro" id="IPR043778">
    <property type="entry name" value="DUF5720"/>
</dbReference>